<dbReference type="Proteomes" id="UP000813463">
    <property type="component" value="Chromosome 6"/>
</dbReference>
<dbReference type="InterPro" id="IPR013990">
    <property type="entry name" value="WHy-dom"/>
</dbReference>
<protein>
    <recommendedName>
        <fullName evidence="5">Water stress and hypersensitive response domain-containing protein</fullName>
    </recommendedName>
</protein>
<keyword evidence="3" id="KW-1133">Transmembrane helix</keyword>
<keyword evidence="6" id="KW-1185">Reference proteome</keyword>
<evidence type="ECO:0000256" key="1">
    <source>
        <dbReference type="ARBA" id="ARBA00004167"/>
    </source>
</evidence>
<name>A0A9R0IWE7_SPIOL</name>
<evidence type="ECO:0000313" key="7">
    <source>
        <dbReference type="RefSeq" id="XP_021856806.1"/>
    </source>
</evidence>
<evidence type="ECO:0000256" key="2">
    <source>
        <dbReference type="ARBA" id="ARBA00022692"/>
    </source>
</evidence>
<dbReference type="InterPro" id="IPR004864">
    <property type="entry name" value="LEA_2"/>
</dbReference>
<keyword evidence="2" id="KW-0812">Transmembrane</keyword>
<dbReference type="AlphaFoldDB" id="A0A9R0IWE7"/>
<dbReference type="KEGG" id="soe:110796085"/>
<gene>
    <name evidence="7" type="primary">LOC110796085</name>
</gene>
<dbReference type="Gene3D" id="2.60.40.1820">
    <property type="match status" value="1"/>
</dbReference>
<keyword evidence="4" id="KW-0472">Membrane</keyword>
<feature type="domain" description="Water stress and hypersensitive response" evidence="5">
    <location>
        <begin position="42"/>
        <end position="156"/>
    </location>
</feature>
<dbReference type="PANTHER" id="PTHR31234">
    <property type="entry name" value="LATE EMBRYOGENESIS ABUNDANT (LEA) HYDROXYPROLINE-RICH GLYCOPROTEIN FAMILY"/>
    <property type="match status" value="1"/>
</dbReference>
<evidence type="ECO:0000259" key="5">
    <source>
        <dbReference type="SMART" id="SM00769"/>
    </source>
</evidence>
<dbReference type="RefSeq" id="XP_021856806.1">
    <property type="nucleotide sequence ID" value="XM_022001114.2"/>
</dbReference>
<dbReference type="SMART" id="SM00769">
    <property type="entry name" value="WHy"/>
    <property type="match status" value="1"/>
</dbReference>
<organism evidence="6 7">
    <name type="scientific">Spinacia oleracea</name>
    <name type="common">Spinach</name>
    <dbReference type="NCBI Taxonomy" id="3562"/>
    <lineage>
        <taxon>Eukaryota</taxon>
        <taxon>Viridiplantae</taxon>
        <taxon>Streptophyta</taxon>
        <taxon>Embryophyta</taxon>
        <taxon>Tracheophyta</taxon>
        <taxon>Spermatophyta</taxon>
        <taxon>Magnoliopsida</taxon>
        <taxon>eudicotyledons</taxon>
        <taxon>Gunneridae</taxon>
        <taxon>Pentapetalae</taxon>
        <taxon>Caryophyllales</taxon>
        <taxon>Chenopodiaceae</taxon>
        <taxon>Chenopodioideae</taxon>
        <taxon>Anserineae</taxon>
        <taxon>Spinacia</taxon>
    </lineage>
</organism>
<dbReference type="Pfam" id="PF03168">
    <property type="entry name" value="LEA_2"/>
    <property type="match status" value="1"/>
</dbReference>
<reference evidence="7" key="2">
    <citation type="submission" date="2025-08" db="UniProtKB">
        <authorList>
            <consortium name="RefSeq"/>
        </authorList>
    </citation>
    <scope>IDENTIFICATION</scope>
    <source>
        <tissue evidence="7">Leaf</tissue>
    </source>
</reference>
<accession>A0A9R0IWE7</accession>
<evidence type="ECO:0000313" key="6">
    <source>
        <dbReference type="Proteomes" id="UP000813463"/>
    </source>
</evidence>
<reference evidence="6" key="1">
    <citation type="journal article" date="2021" name="Nat. Commun.">
        <title>Genomic analyses provide insights into spinach domestication and the genetic basis of agronomic traits.</title>
        <authorList>
            <person name="Cai X."/>
            <person name="Sun X."/>
            <person name="Xu C."/>
            <person name="Sun H."/>
            <person name="Wang X."/>
            <person name="Ge C."/>
            <person name="Zhang Z."/>
            <person name="Wang Q."/>
            <person name="Fei Z."/>
            <person name="Jiao C."/>
            <person name="Wang Q."/>
        </authorList>
    </citation>
    <scope>NUCLEOTIDE SEQUENCE [LARGE SCALE GENOMIC DNA]</scope>
    <source>
        <strain evidence="6">cv. Varoflay</strain>
    </source>
</reference>
<sequence length="186" mass="20442">MNTTQPQKWKWSSAIVGATTAAATAALLTARPRDPAFEVISIDLTAFKLSFPALDAELILTVHVNNPNIAAIHYDSTTMSIFYDGALLGSAIMEAGSQPARSCRLIKLPARLSGLELMANHKSQFMSDVAKREMVIDAVVDVNGAAKVLWWEHKFRIHVESRVSVDPVFLDVIDQDNKSQMDLFVS</sequence>
<evidence type="ECO:0000256" key="3">
    <source>
        <dbReference type="ARBA" id="ARBA00022989"/>
    </source>
</evidence>
<dbReference type="PANTHER" id="PTHR31234:SF2">
    <property type="entry name" value="OS05G0199100 PROTEIN"/>
    <property type="match status" value="1"/>
</dbReference>
<proteinExistence type="predicted"/>
<dbReference type="GeneID" id="110796085"/>
<dbReference type="SUPFAM" id="SSF117070">
    <property type="entry name" value="LEA14-like"/>
    <property type="match status" value="1"/>
</dbReference>
<dbReference type="GO" id="GO:0098542">
    <property type="term" value="P:defense response to other organism"/>
    <property type="evidence" value="ECO:0007669"/>
    <property type="project" value="InterPro"/>
</dbReference>
<dbReference type="InterPro" id="IPR044839">
    <property type="entry name" value="NDR1-like"/>
</dbReference>
<dbReference type="OrthoDB" id="654824at2759"/>
<dbReference type="GO" id="GO:0016020">
    <property type="term" value="C:membrane"/>
    <property type="evidence" value="ECO:0007669"/>
    <property type="project" value="UniProtKB-SubCell"/>
</dbReference>
<comment type="subcellular location">
    <subcellularLocation>
        <location evidence="1">Membrane</location>
        <topology evidence="1">Single-pass membrane protein</topology>
    </subcellularLocation>
</comment>
<evidence type="ECO:0000256" key="4">
    <source>
        <dbReference type="ARBA" id="ARBA00023136"/>
    </source>
</evidence>
<dbReference type="GO" id="GO:0009269">
    <property type="term" value="P:response to desiccation"/>
    <property type="evidence" value="ECO:0007669"/>
    <property type="project" value="InterPro"/>
</dbReference>